<organism evidence="1 2">
    <name type="scientific">Ensifer canadensis</name>
    <dbReference type="NCBI Taxonomy" id="555315"/>
    <lineage>
        <taxon>Bacteria</taxon>
        <taxon>Pseudomonadati</taxon>
        <taxon>Pseudomonadota</taxon>
        <taxon>Alphaproteobacteria</taxon>
        <taxon>Hyphomicrobiales</taxon>
        <taxon>Rhizobiaceae</taxon>
        <taxon>Sinorhizobium/Ensifer group</taxon>
        <taxon>Ensifer</taxon>
    </lineage>
</organism>
<evidence type="ECO:0000313" key="2">
    <source>
        <dbReference type="Proteomes" id="UP000744980"/>
    </source>
</evidence>
<sequence>MLLHISLVNPSKRWTRGQPMAKEFKSSLGLGGVATRDGGNHGSLD</sequence>
<protein>
    <submittedName>
        <fullName evidence="1">Uncharacterized protein</fullName>
    </submittedName>
</protein>
<accession>A0AAW4FXX8</accession>
<keyword evidence="2" id="KW-1185">Reference proteome</keyword>
<dbReference type="AlphaFoldDB" id="A0AAW4FXX8"/>
<proteinExistence type="predicted"/>
<dbReference type="Proteomes" id="UP000744980">
    <property type="component" value="Unassembled WGS sequence"/>
</dbReference>
<reference evidence="1 2" key="1">
    <citation type="submission" date="2020-01" db="EMBL/GenBank/DDBJ databases">
        <title>Draft genome assembly of Ensifer adhaerens T173.</title>
        <authorList>
            <person name="Craig J.E."/>
            <person name="Stinchcombe J.R."/>
        </authorList>
    </citation>
    <scope>NUCLEOTIDE SEQUENCE [LARGE SCALE GENOMIC DNA]</scope>
    <source>
        <strain evidence="1 2">T173</strain>
    </source>
</reference>
<evidence type="ECO:0000313" key="1">
    <source>
        <dbReference type="EMBL" id="MBM3096148.1"/>
    </source>
</evidence>
<dbReference type="RefSeq" id="WP_203530087.1">
    <property type="nucleotide sequence ID" value="NZ_CP083373.1"/>
</dbReference>
<comment type="caution">
    <text evidence="1">The sequence shown here is derived from an EMBL/GenBank/DDBJ whole genome shotgun (WGS) entry which is preliminary data.</text>
</comment>
<gene>
    <name evidence="1" type="ORF">GFB56_36400</name>
</gene>
<dbReference type="EMBL" id="WXFA01000073">
    <property type="protein sequence ID" value="MBM3096148.1"/>
    <property type="molecule type" value="Genomic_DNA"/>
</dbReference>
<name>A0AAW4FXX8_9HYPH</name>